<dbReference type="EMBL" id="JX011082">
    <property type="protein sequence ID" value="AID07171.1"/>
    <property type="molecule type" value="Genomic_DNA"/>
</dbReference>
<reference evidence="2" key="1">
    <citation type="journal article" date="2014" name="J. Virol.">
        <title>Elephant endotheliotropic herpesviruses EEHV1A, EEHV1B, and EEHV2 from cases of hemorrhagic disease are highly diverged from other mammalian herpesviruses and may form a new subfamily.</title>
        <authorList>
            <person name="Richman LK"/>
            <person name="Zong JC"/>
            <person name="Latimer EM"/>
            <person name="Lock J"/>
            <person name="Fleischer RC"/>
            <person name="Heaggans SY"/>
            <person name="Hayward GS."/>
        </authorList>
    </citation>
    <scope>NUCLEOTIDE SEQUENCE</scope>
    <source>
        <strain evidence="2">North American #NAP14 Kiba</strain>
    </source>
</reference>
<evidence type="ECO:0000256" key="1">
    <source>
        <dbReference type="SAM" id="MobiDB-lite"/>
    </source>
</evidence>
<reference evidence="2" key="2">
    <citation type="submission" date="2014-06" db="EMBL/GenBank/DDBJ databases">
        <authorList>
            <person name="Ju J."/>
            <person name="Zhang J."/>
        </authorList>
    </citation>
    <scope>NUCLEOTIDE SEQUENCE</scope>
    <source>
        <strain evidence="2">North American #NAP14 Kiba</strain>
    </source>
</reference>
<feature type="compositionally biased region" description="Polar residues" evidence="1">
    <location>
        <begin position="237"/>
        <end position="294"/>
    </location>
</feature>
<feature type="region of interest" description="Disordered" evidence="1">
    <location>
        <begin position="226"/>
        <end position="294"/>
    </location>
</feature>
<organism evidence="2">
    <name type="scientific">Elephant endotheliotropic herpesvirus 1B</name>
    <dbReference type="NCBI Taxonomy" id="759754"/>
    <lineage>
        <taxon>Viruses</taxon>
        <taxon>Duplodnaviria</taxon>
        <taxon>Heunggongvirae</taxon>
        <taxon>Peploviricota</taxon>
        <taxon>Herviviricetes</taxon>
        <taxon>Herpesvirales</taxon>
        <taxon>Orthoherpesviridae</taxon>
        <taxon>Betaherpesvirinae</taxon>
        <taxon>Proboscivirus</taxon>
        <taxon>Proboscivirus elephantidbeta1</taxon>
        <taxon>Elephantid herpesvirus 1</taxon>
    </lineage>
</organism>
<sequence length="294" mass="33660">MFLLIMTVNLLYTLDNVFATRNTTDYNYLLVYKIVPQHPVHNSTFFVMFPLVCSVDAFNKSVNATSYWLNETSVWHYIYKQNYTYTIEVNHNKTNSSYKTHLVEFKNYTFILNGIQNFSQEFTGCTKNLTIVVTSKTKNIKKANEHNHTFADGTLYRRLFNYSEFDQNMLSNISLMIVQKENKTLKNETKTVRECVRAWLDKHMGGQPKKNRSKTTTVTAISYSSSFTTSTPHSSTRGFTSDSTTLGQTSSIVTSIQPPSSESKNTQSWSTSPLAGTSNEKRSYQNQFVTPINC</sequence>
<evidence type="ECO:0000313" key="2">
    <source>
        <dbReference type="EMBL" id="AID07171.1"/>
    </source>
</evidence>
<feature type="compositionally biased region" description="Low complexity" evidence="1">
    <location>
        <begin position="226"/>
        <end position="236"/>
    </location>
</feature>
<name>A0A060MWE2_ELHV1</name>
<protein>
    <submittedName>
        <fullName evidence="2">Ser/thr-rich glycoprotein ORF-Q</fullName>
    </submittedName>
</protein>
<gene>
    <name evidence="2" type="primary">E39</name>
    <name evidence="2" type="synonym">U84.5</name>
</gene>
<proteinExistence type="predicted"/>
<accession>A0A060MWE2</accession>